<dbReference type="AlphaFoldDB" id="T0S687"/>
<keyword evidence="2" id="KW-1185">Reference proteome</keyword>
<reference evidence="1 2" key="1">
    <citation type="submission" date="2012-04" db="EMBL/GenBank/DDBJ databases">
        <title>The Genome Sequence of Saprolegnia declina VS20.</title>
        <authorList>
            <consortium name="The Broad Institute Genome Sequencing Platform"/>
            <person name="Russ C."/>
            <person name="Nusbaum C."/>
            <person name="Tyler B."/>
            <person name="van West P."/>
            <person name="Dieguez-Uribeondo J."/>
            <person name="de Bruijn I."/>
            <person name="Tripathy S."/>
            <person name="Jiang R."/>
            <person name="Young S.K."/>
            <person name="Zeng Q."/>
            <person name="Gargeya S."/>
            <person name="Fitzgerald M."/>
            <person name="Haas B."/>
            <person name="Abouelleil A."/>
            <person name="Alvarado L."/>
            <person name="Arachchi H.M."/>
            <person name="Berlin A."/>
            <person name="Chapman S.B."/>
            <person name="Goldberg J."/>
            <person name="Griggs A."/>
            <person name="Gujja S."/>
            <person name="Hansen M."/>
            <person name="Howarth C."/>
            <person name="Imamovic A."/>
            <person name="Larimer J."/>
            <person name="McCowen C."/>
            <person name="Montmayeur A."/>
            <person name="Murphy C."/>
            <person name="Neiman D."/>
            <person name="Pearson M."/>
            <person name="Priest M."/>
            <person name="Roberts A."/>
            <person name="Saif S."/>
            <person name="Shea T."/>
            <person name="Sisk P."/>
            <person name="Sykes S."/>
            <person name="Wortman J."/>
            <person name="Nusbaum C."/>
            <person name="Birren B."/>
        </authorList>
    </citation>
    <scope>NUCLEOTIDE SEQUENCE [LARGE SCALE GENOMIC DNA]</scope>
    <source>
        <strain evidence="1 2">VS20</strain>
    </source>
</reference>
<organism evidence="1 2">
    <name type="scientific">Saprolegnia diclina (strain VS20)</name>
    <dbReference type="NCBI Taxonomy" id="1156394"/>
    <lineage>
        <taxon>Eukaryota</taxon>
        <taxon>Sar</taxon>
        <taxon>Stramenopiles</taxon>
        <taxon>Oomycota</taxon>
        <taxon>Saprolegniomycetes</taxon>
        <taxon>Saprolegniales</taxon>
        <taxon>Saprolegniaceae</taxon>
        <taxon>Saprolegnia</taxon>
    </lineage>
</organism>
<dbReference type="GeneID" id="19945405"/>
<accession>T0S687</accession>
<dbReference type="Proteomes" id="UP000030762">
    <property type="component" value="Unassembled WGS sequence"/>
</dbReference>
<evidence type="ECO:0000313" key="1">
    <source>
        <dbReference type="EMBL" id="EQC38252.1"/>
    </source>
</evidence>
<dbReference type="InParanoid" id="T0S687"/>
<name>T0S687_SAPDV</name>
<gene>
    <name evidence="1" type="ORF">SDRG_04678</name>
</gene>
<sequence length="572" mass="61919">MSKRHRVGFSTLQTHKDFSTQQGSDLALVQALEATASYDVVLAACDATGHIVSVVVKNGHDIPATALSSLNGVHVAYCIRGPVTSTTALVFWPKQHRLRQLGIAKALAYVQEVVHGTASVTILGYPSTKDVVTALIEMVVHNSDVGRVRCRQASYVGGNGWCISFSKSWFERTNEPAPLGASILQLLLDVDDVELVSEYLSKSCENESHPKLYLLGPKLHACFVRTSYADAVHLPFVLLASLAGVSDDPICSPLPGSNALIQEAYIALHGSCNVATILTVPDGEAHNDNQATDAALQLLKSCLLLEASFGENACVPPRILSHVPGLTSFVYFPIMYVLQPAIAYAVQHNPHVKLGAFSVSAVAARMEGSFDQDMSPLAMAGSFLLRLLDDKCGWTLQRAINDMLEDTDGDCDSEAIICGICALSKFIEIPIEVVTDLARHVARATICLTLLPLTHSERTRQTQRFVIADALNFFHRAAPHHIGMLLAKLESQLGGDDDDPFYSVADVATVFLQLLETFQERWPGLDIGVCICIAQALHAALQGTKEPDPEILAALSRLTADHEVPTKRQRTA</sequence>
<dbReference type="VEuPathDB" id="FungiDB:SDRG_04678"/>
<evidence type="ECO:0000313" key="2">
    <source>
        <dbReference type="Proteomes" id="UP000030762"/>
    </source>
</evidence>
<protein>
    <submittedName>
        <fullName evidence="1">Uncharacterized protein</fullName>
    </submittedName>
</protein>
<dbReference type="EMBL" id="JH767142">
    <property type="protein sequence ID" value="EQC38252.1"/>
    <property type="molecule type" value="Genomic_DNA"/>
</dbReference>
<dbReference type="RefSeq" id="XP_008608579.1">
    <property type="nucleotide sequence ID" value="XM_008610357.1"/>
</dbReference>
<proteinExistence type="predicted"/>